<gene>
    <name evidence="2" type="ORF">SPPG_07733</name>
</gene>
<dbReference type="GeneID" id="27690930"/>
<keyword evidence="3" id="KW-1185">Reference proteome</keyword>
<evidence type="ECO:0000259" key="1">
    <source>
        <dbReference type="Pfam" id="PF01814"/>
    </source>
</evidence>
<name>A0A0L0H6P2_SPIPD</name>
<protein>
    <recommendedName>
        <fullName evidence="1">Hemerythrin-like domain-containing protein</fullName>
    </recommendedName>
</protein>
<sequence>MASSEQVHVVDAVIKDHKHIDAYYKQYRANEGNPPEQQKWANQLFWQIAVHSIAEELTVYPAFEQYVPDGVAIAEKERSQHQQVKDDLYQLQNKSVGQDADFVPLMEKMMNELTEHIQQEETTDMPKLREAISNDDALRLGRDFEMTKYFVPTRSHPSAPNKPPFETVAGLLAAPIDRLRDLLTKFPSEQELKAVEP</sequence>
<dbReference type="OrthoDB" id="9983919at2759"/>
<dbReference type="RefSeq" id="XP_016604947.1">
    <property type="nucleotide sequence ID" value="XM_016755891.1"/>
</dbReference>
<feature type="domain" description="Hemerythrin-like" evidence="1">
    <location>
        <begin position="9"/>
        <end position="128"/>
    </location>
</feature>
<reference evidence="2 3" key="1">
    <citation type="submission" date="2009-08" db="EMBL/GenBank/DDBJ databases">
        <title>The Genome Sequence of Spizellomyces punctatus strain DAOM BR117.</title>
        <authorList>
            <consortium name="The Broad Institute Genome Sequencing Platform"/>
            <person name="Russ C."/>
            <person name="Cuomo C."/>
            <person name="Shea T."/>
            <person name="Young S.K."/>
            <person name="Zeng Q."/>
            <person name="Koehrsen M."/>
            <person name="Haas B."/>
            <person name="Borodovsky M."/>
            <person name="Guigo R."/>
            <person name="Alvarado L."/>
            <person name="Berlin A."/>
            <person name="Bochicchio J."/>
            <person name="Borenstein D."/>
            <person name="Chapman S."/>
            <person name="Chen Z."/>
            <person name="Engels R."/>
            <person name="Freedman E."/>
            <person name="Gellesch M."/>
            <person name="Goldberg J."/>
            <person name="Griggs A."/>
            <person name="Gujja S."/>
            <person name="Heiman D."/>
            <person name="Hepburn T."/>
            <person name="Howarth C."/>
            <person name="Jen D."/>
            <person name="Larson L."/>
            <person name="Lewis B."/>
            <person name="Mehta T."/>
            <person name="Park D."/>
            <person name="Pearson M."/>
            <person name="Roberts A."/>
            <person name="Saif S."/>
            <person name="Shenoy N."/>
            <person name="Sisk P."/>
            <person name="Stolte C."/>
            <person name="Sykes S."/>
            <person name="Thomson T."/>
            <person name="Walk T."/>
            <person name="White J."/>
            <person name="Yandava C."/>
            <person name="Burger G."/>
            <person name="Gray M.W."/>
            <person name="Holland P.W.H."/>
            <person name="King N."/>
            <person name="Lang F.B.F."/>
            <person name="Roger A.J."/>
            <person name="Ruiz-Trillo I."/>
            <person name="Lander E."/>
            <person name="Nusbaum C."/>
        </authorList>
    </citation>
    <scope>NUCLEOTIDE SEQUENCE [LARGE SCALE GENOMIC DNA]</scope>
    <source>
        <strain evidence="2 3">DAOM BR117</strain>
    </source>
</reference>
<evidence type="ECO:0000313" key="2">
    <source>
        <dbReference type="EMBL" id="KNC96907.1"/>
    </source>
</evidence>
<dbReference type="OMA" id="AVMDMGR"/>
<dbReference type="eggNOG" id="ENOG502S054">
    <property type="taxonomic scope" value="Eukaryota"/>
</dbReference>
<dbReference type="Proteomes" id="UP000053201">
    <property type="component" value="Unassembled WGS sequence"/>
</dbReference>
<evidence type="ECO:0000313" key="3">
    <source>
        <dbReference type="Proteomes" id="UP000053201"/>
    </source>
</evidence>
<dbReference type="InParanoid" id="A0A0L0H6P2"/>
<dbReference type="STRING" id="645134.A0A0L0H6P2"/>
<organism evidence="2 3">
    <name type="scientific">Spizellomyces punctatus (strain DAOM BR117)</name>
    <dbReference type="NCBI Taxonomy" id="645134"/>
    <lineage>
        <taxon>Eukaryota</taxon>
        <taxon>Fungi</taxon>
        <taxon>Fungi incertae sedis</taxon>
        <taxon>Chytridiomycota</taxon>
        <taxon>Chytridiomycota incertae sedis</taxon>
        <taxon>Chytridiomycetes</taxon>
        <taxon>Spizellomycetales</taxon>
        <taxon>Spizellomycetaceae</taxon>
        <taxon>Spizellomyces</taxon>
    </lineage>
</organism>
<dbReference type="AlphaFoldDB" id="A0A0L0H6P2"/>
<dbReference type="EMBL" id="KQ257466">
    <property type="protein sequence ID" value="KNC96907.1"/>
    <property type="molecule type" value="Genomic_DNA"/>
</dbReference>
<dbReference type="PANTHER" id="PTHR35585">
    <property type="entry name" value="HHE DOMAIN PROTEIN (AFU_ORTHOLOGUE AFUA_4G00730)"/>
    <property type="match status" value="1"/>
</dbReference>
<accession>A0A0L0H6P2</accession>
<dbReference type="InterPro" id="IPR012312">
    <property type="entry name" value="Hemerythrin-like"/>
</dbReference>
<dbReference type="Gene3D" id="1.20.120.520">
    <property type="entry name" value="nmb1532 protein domain like"/>
    <property type="match status" value="1"/>
</dbReference>
<dbReference type="PANTHER" id="PTHR35585:SF1">
    <property type="entry name" value="HHE DOMAIN PROTEIN (AFU_ORTHOLOGUE AFUA_4G00730)"/>
    <property type="match status" value="1"/>
</dbReference>
<dbReference type="VEuPathDB" id="FungiDB:SPPG_07733"/>
<dbReference type="Pfam" id="PF01814">
    <property type="entry name" value="Hemerythrin"/>
    <property type="match status" value="1"/>
</dbReference>
<proteinExistence type="predicted"/>